<proteinExistence type="predicted"/>
<dbReference type="Proteomes" id="UP000707731">
    <property type="component" value="Unassembled WGS sequence"/>
</dbReference>
<evidence type="ECO:0000313" key="1">
    <source>
        <dbReference type="EMBL" id="MBF6353686.1"/>
    </source>
</evidence>
<gene>
    <name evidence="1" type="ORF">IU449_03835</name>
</gene>
<protein>
    <recommendedName>
        <fullName evidence="3">Phenylpyruvate tautomerase PptA (4-oxalocrotonate tautomerase family)</fullName>
    </recommendedName>
</protein>
<dbReference type="RefSeq" id="WP_195000561.1">
    <property type="nucleotide sequence ID" value="NZ_JADLQN010000001.1"/>
</dbReference>
<comment type="caution">
    <text evidence="1">The sequence shown here is derived from an EMBL/GenBank/DDBJ whole genome shotgun (WGS) entry which is preliminary data.</text>
</comment>
<name>A0ABS0D5D9_9NOCA</name>
<dbReference type="InterPro" id="IPR014347">
    <property type="entry name" value="Tautomerase/MIF_sf"/>
</dbReference>
<accession>A0ABS0D5D9</accession>
<reference evidence="1 2" key="1">
    <citation type="submission" date="2020-10" db="EMBL/GenBank/DDBJ databases">
        <title>Identification of Nocardia species via Next-generation sequencing and recognition of intraspecies genetic diversity.</title>
        <authorList>
            <person name="Li P."/>
            <person name="Li P."/>
            <person name="Lu B."/>
        </authorList>
    </citation>
    <scope>NUCLEOTIDE SEQUENCE [LARGE SCALE GENOMIC DNA]</scope>
    <source>
        <strain evidence="1 2">BJ06-0143</strain>
    </source>
</reference>
<keyword evidence="2" id="KW-1185">Reference proteome</keyword>
<dbReference type="EMBL" id="JADLQN010000001">
    <property type="protein sequence ID" value="MBF6353686.1"/>
    <property type="molecule type" value="Genomic_DNA"/>
</dbReference>
<evidence type="ECO:0000313" key="2">
    <source>
        <dbReference type="Proteomes" id="UP000707731"/>
    </source>
</evidence>
<sequence>MPFLHIRTSAGAFSDSAVDTLVARLTEASWRAESIPDTPQARLKAVAFHDEIPPGRTYCGGLKADELVALVLVDFTVGEGVLDPVRRDRFAADLERAARDTATDLGGRRLVTSVTFDEVPDGRWGRGGRIIRLPEMAAAAGFEHLREIAER</sequence>
<dbReference type="Gene3D" id="3.30.429.10">
    <property type="entry name" value="Macrophage Migration Inhibitory Factor"/>
    <property type="match status" value="1"/>
</dbReference>
<organism evidence="1 2">
    <name type="scientific">Nocardia higoensis</name>
    <dbReference type="NCBI Taxonomy" id="228599"/>
    <lineage>
        <taxon>Bacteria</taxon>
        <taxon>Bacillati</taxon>
        <taxon>Actinomycetota</taxon>
        <taxon>Actinomycetes</taxon>
        <taxon>Mycobacteriales</taxon>
        <taxon>Nocardiaceae</taxon>
        <taxon>Nocardia</taxon>
    </lineage>
</organism>
<evidence type="ECO:0008006" key="3">
    <source>
        <dbReference type="Google" id="ProtNLM"/>
    </source>
</evidence>